<comment type="caution">
    <text evidence="1">The sequence shown here is derived from an EMBL/GenBank/DDBJ whole genome shotgun (WGS) entry which is preliminary data.</text>
</comment>
<evidence type="ECO:0000313" key="1">
    <source>
        <dbReference type="EMBL" id="KAJ7985433.1"/>
    </source>
</evidence>
<gene>
    <name evidence="1" type="ORF">DPEC_G00351990</name>
</gene>
<organism evidence="1 2">
    <name type="scientific">Dallia pectoralis</name>
    <name type="common">Alaska blackfish</name>
    <dbReference type="NCBI Taxonomy" id="75939"/>
    <lineage>
        <taxon>Eukaryota</taxon>
        <taxon>Metazoa</taxon>
        <taxon>Chordata</taxon>
        <taxon>Craniata</taxon>
        <taxon>Vertebrata</taxon>
        <taxon>Euteleostomi</taxon>
        <taxon>Actinopterygii</taxon>
        <taxon>Neopterygii</taxon>
        <taxon>Teleostei</taxon>
        <taxon>Protacanthopterygii</taxon>
        <taxon>Esociformes</taxon>
        <taxon>Umbridae</taxon>
        <taxon>Dallia</taxon>
    </lineage>
</organism>
<dbReference type="Proteomes" id="UP001157502">
    <property type="component" value="Chromosome 36"/>
</dbReference>
<proteinExistence type="predicted"/>
<protein>
    <submittedName>
        <fullName evidence="1">Uncharacterized protein</fullName>
    </submittedName>
</protein>
<reference evidence="1" key="1">
    <citation type="submission" date="2021-05" db="EMBL/GenBank/DDBJ databases">
        <authorList>
            <person name="Pan Q."/>
            <person name="Jouanno E."/>
            <person name="Zahm M."/>
            <person name="Klopp C."/>
            <person name="Cabau C."/>
            <person name="Louis A."/>
            <person name="Berthelot C."/>
            <person name="Parey E."/>
            <person name="Roest Crollius H."/>
            <person name="Montfort J."/>
            <person name="Robinson-Rechavi M."/>
            <person name="Bouchez O."/>
            <person name="Lampietro C."/>
            <person name="Lopez Roques C."/>
            <person name="Donnadieu C."/>
            <person name="Postlethwait J."/>
            <person name="Bobe J."/>
            <person name="Dillon D."/>
            <person name="Chandos A."/>
            <person name="von Hippel F."/>
            <person name="Guiguen Y."/>
        </authorList>
    </citation>
    <scope>NUCLEOTIDE SEQUENCE</scope>
    <source>
        <strain evidence="1">YG-Jan2019</strain>
    </source>
</reference>
<keyword evidence="2" id="KW-1185">Reference proteome</keyword>
<accession>A0ACC2F1Z6</accession>
<sequence length="87" mass="9906">MRVKQRGALWALSCFVLADVSDAAARREGCGIELPGYGAELPWRARRGRERNKNQSRAPDKLRHSWQIIDLSIRNGEGRFVYLPPSQ</sequence>
<name>A0ACC2F1Z6_DALPE</name>
<evidence type="ECO:0000313" key="2">
    <source>
        <dbReference type="Proteomes" id="UP001157502"/>
    </source>
</evidence>
<dbReference type="EMBL" id="CM055763">
    <property type="protein sequence ID" value="KAJ7985433.1"/>
    <property type="molecule type" value="Genomic_DNA"/>
</dbReference>